<dbReference type="InterPro" id="IPR025164">
    <property type="entry name" value="Toastrack_DUF4097"/>
</dbReference>
<dbReference type="Pfam" id="PF13349">
    <property type="entry name" value="DUF4097"/>
    <property type="match status" value="1"/>
</dbReference>
<dbReference type="AlphaFoldDB" id="A0A841RTT4"/>
<reference evidence="2 3" key="1">
    <citation type="submission" date="2020-08" db="EMBL/GenBank/DDBJ databases">
        <title>Genomic Encyclopedia of Type Strains, Phase IV (KMG-IV): sequencing the most valuable type-strain genomes for metagenomic binning, comparative biology and taxonomic classification.</title>
        <authorList>
            <person name="Goeker M."/>
        </authorList>
    </citation>
    <scope>NUCLEOTIDE SEQUENCE [LARGE SCALE GENOMIC DNA]</scope>
    <source>
        <strain evidence="2 3">DSM 11805</strain>
    </source>
</reference>
<keyword evidence="3" id="KW-1185">Reference proteome</keyword>
<evidence type="ECO:0000313" key="3">
    <source>
        <dbReference type="Proteomes" id="UP000572212"/>
    </source>
</evidence>
<feature type="domain" description="DUF4097" evidence="1">
    <location>
        <begin position="46"/>
        <end position="237"/>
    </location>
</feature>
<comment type="caution">
    <text evidence="2">The sequence shown here is derived from an EMBL/GenBank/DDBJ whole genome shotgun (WGS) entry which is preliminary data.</text>
</comment>
<proteinExistence type="predicted"/>
<evidence type="ECO:0000259" key="1">
    <source>
        <dbReference type="Pfam" id="PF13349"/>
    </source>
</evidence>
<accession>A0A841RTT4</accession>
<sequence>MPNQKMLMLIATFLVAIGLIGALFTFSTSGATTEKEQTEVIQNADITDIWVKSENATINIVSTTDEKITLVFTAPESKHHLYELSIEENEESLAIELKEKFLQFISLDLSLSSPEISLYLPEKDYDMLEINGVNGKIDVRDAAVTDINVKNVNGRIQLTDLEADSTSVTSNNGSISIENVTGQITTDVTNGSTALITDDLDRFIDLASVNGRINVQTKEKPTNATIEVDVKNGKVDIFGQDTRHSSFGEGEHLIKLETVNGKIKVE</sequence>
<organism evidence="2 3">
    <name type="scientific">Gracilibacillus halotolerans</name>
    <dbReference type="NCBI Taxonomy" id="74386"/>
    <lineage>
        <taxon>Bacteria</taxon>
        <taxon>Bacillati</taxon>
        <taxon>Bacillota</taxon>
        <taxon>Bacilli</taxon>
        <taxon>Bacillales</taxon>
        <taxon>Bacillaceae</taxon>
        <taxon>Gracilibacillus</taxon>
    </lineage>
</organism>
<name>A0A841RTT4_9BACI</name>
<evidence type="ECO:0000313" key="2">
    <source>
        <dbReference type="EMBL" id="MBB6514354.1"/>
    </source>
</evidence>
<gene>
    <name evidence="2" type="ORF">GGQ92_003178</name>
</gene>
<protein>
    <submittedName>
        <fullName evidence="2">DUF4097 and DUF4098 domain-containing protein YvlB</fullName>
    </submittedName>
</protein>
<dbReference type="Proteomes" id="UP000572212">
    <property type="component" value="Unassembled WGS sequence"/>
</dbReference>
<dbReference type="EMBL" id="JACHON010000033">
    <property type="protein sequence ID" value="MBB6514354.1"/>
    <property type="molecule type" value="Genomic_DNA"/>
</dbReference>
<dbReference type="Gene3D" id="2.160.20.120">
    <property type="match status" value="1"/>
</dbReference>
<dbReference type="RefSeq" id="WP_184251187.1">
    <property type="nucleotide sequence ID" value="NZ_BAAACU010000016.1"/>
</dbReference>